<dbReference type="AlphaFoldDB" id="A0A1E7FAH8"/>
<dbReference type="SUPFAM" id="SSF47954">
    <property type="entry name" value="Cyclin-like"/>
    <property type="match status" value="1"/>
</dbReference>
<gene>
    <name evidence="2" type="ORF">FRACYDRAFT_159321</name>
</gene>
<feature type="non-terminal residue" evidence="2">
    <location>
        <position position="1"/>
    </location>
</feature>
<name>A0A1E7FAH8_9STRA</name>
<dbReference type="InterPro" id="IPR036915">
    <property type="entry name" value="Cyclin-like_sf"/>
</dbReference>
<dbReference type="KEGG" id="fcy:FRACYDRAFT_159321"/>
<dbReference type="Gene3D" id="1.10.472.10">
    <property type="entry name" value="Cyclin-like"/>
    <property type="match status" value="1"/>
</dbReference>
<evidence type="ECO:0000313" key="2">
    <source>
        <dbReference type="EMBL" id="OEU15180.1"/>
    </source>
</evidence>
<accession>A0A1E7FAH8</accession>
<sequence>DLRKKKLKRRNTCGTMFIRTTMSAPDKDATIRCVCGVYRSHILSSEHETINDKESNPFDVFNDYNLDHEGCVVTRNSIPSLDEVATFFRDVFFKAQMEADCIILSLIYVERLIKVTHGCLRPKTCNWRSLLFSTMILSSKVWDDLSMWNGDFSQSCPSGVNFSLQRTNQLELAVLNTLHFKVKVPASEYAKYYFLLRSMLIKSGLAGENLGSLNPLDVEGARRLQQ</sequence>
<dbReference type="InParanoid" id="A0A1E7FAH8"/>
<dbReference type="EMBL" id="KV784359">
    <property type="protein sequence ID" value="OEU15180.1"/>
    <property type="molecule type" value="Genomic_DNA"/>
</dbReference>
<dbReference type="Proteomes" id="UP000095751">
    <property type="component" value="Unassembled WGS sequence"/>
</dbReference>
<dbReference type="OrthoDB" id="10250320at2759"/>
<dbReference type="InterPro" id="IPR006671">
    <property type="entry name" value="Cyclin_N"/>
</dbReference>
<feature type="non-terminal residue" evidence="2">
    <location>
        <position position="226"/>
    </location>
</feature>
<keyword evidence="3" id="KW-1185">Reference proteome</keyword>
<dbReference type="CDD" id="cd20540">
    <property type="entry name" value="CYCLIN_CCNY_like"/>
    <property type="match status" value="1"/>
</dbReference>
<proteinExistence type="predicted"/>
<feature type="domain" description="Cyclin N-terminal" evidence="1">
    <location>
        <begin position="84"/>
        <end position="182"/>
    </location>
</feature>
<organism evidence="2 3">
    <name type="scientific">Fragilariopsis cylindrus CCMP1102</name>
    <dbReference type="NCBI Taxonomy" id="635003"/>
    <lineage>
        <taxon>Eukaryota</taxon>
        <taxon>Sar</taxon>
        <taxon>Stramenopiles</taxon>
        <taxon>Ochrophyta</taxon>
        <taxon>Bacillariophyta</taxon>
        <taxon>Bacillariophyceae</taxon>
        <taxon>Bacillariophycidae</taxon>
        <taxon>Bacillariales</taxon>
        <taxon>Bacillariaceae</taxon>
        <taxon>Fragilariopsis</taxon>
    </lineage>
</organism>
<reference evidence="2 3" key="1">
    <citation type="submission" date="2016-09" db="EMBL/GenBank/DDBJ databases">
        <title>Extensive genetic diversity and differential bi-allelic expression allows diatom success in the polar Southern Ocean.</title>
        <authorList>
            <consortium name="DOE Joint Genome Institute"/>
            <person name="Mock T."/>
            <person name="Otillar R.P."/>
            <person name="Strauss J."/>
            <person name="Dupont C."/>
            <person name="Frickenhaus S."/>
            <person name="Maumus F."/>
            <person name="Mcmullan M."/>
            <person name="Sanges R."/>
            <person name="Schmutz J."/>
            <person name="Toseland A."/>
            <person name="Valas R."/>
            <person name="Veluchamy A."/>
            <person name="Ward B.J."/>
            <person name="Allen A."/>
            <person name="Barry K."/>
            <person name="Falciatore A."/>
            <person name="Ferrante M."/>
            <person name="Fortunato A.E."/>
            <person name="Gloeckner G."/>
            <person name="Gruber A."/>
            <person name="Hipkin R."/>
            <person name="Janech M."/>
            <person name="Kroth P."/>
            <person name="Leese F."/>
            <person name="Lindquist E."/>
            <person name="Lyon B.R."/>
            <person name="Martin J."/>
            <person name="Mayer C."/>
            <person name="Parker M."/>
            <person name="Quesneville H."/>
            <person name="Raymond J."/>
            <person name="Uhlig C."/>
            <person name="Valentin K.U."/>
            <person name="Worden A.Z."/>
            <person name="Armbrust E.V."/>
            <person name="Bowler C."/>
            <person name="Green B."/>
            <person name="Moulton V."/>
            <person name="Van Oosterhout C."/>
            <person name="Grigoriev I."/>
        </authorList>
    </citation>
    <scope>NUCLEOTIDE SEQUENCE [LARGE SCALE GENOMIC DNA]</scope>
    <source>
        <strain evidence="2 3">CCMP1102</strain>
    </source>
</reference>
<evidence type="ECO:0000259" key="1">
    <source>
        <dbReference type="Pfam" id="PF00134"/>
    </source>
</evidence>
<dbReference type="PANTHER" id="PTHR14248">
    <property type="entry name" value="CYCLIN Y, ISOFORM A"/>
    <property type="match status" value="1"/>
</dbReference>
<dbReference type="Pfam" id="PF00134">
    <property type="entry name" value="Cyclin_N"/>
    <property type="match status" value="1"/>
</dbReference>
<protein>
    <recommendedName>
        <fullName evidence="1">Cyclin N-terminal domain-containing protein</fullName>
    </recommendedName>
</protein>
<evidence type="ECO:0000313" key="3">
    <source>
        <dbReference type="Proteomes" id="UP000095751"/>
    </source>
</evidence>